<name>A0A0N4XRF5_NIPBR</name>
<dbReference type="AlphaFoldDB" id="A0A0N4XRF5"/>
<reference evidence="3" key="1">
    <citation type="submission" date="2017-02" db="UniProtKB">
        <authorList>
            <consortium name="WormBaseParasite"/>
        </authorList>
    </citation>
    <scope>IDENTIFICATION</scope>
</reference>
<proteinExistence type="predicted"/>
<reference evidence="1 2" key="2">
    <citation type="submission" date="2018-11" db="EMBL/GenBank/DDBJ databases">
        <authorList>
            <consortium name="Pathogen Informatics"/>
        </authorList>
    </citation>
    <scope>NUCLEOTIDE SEQUENCE [LARGE SCALE GENOMIC DNA]</scope>
</reference>
<dbReference type="Proteomes" id="UP000271162">
    <property type="component" value="Unassembled WGS sequence"/>
</dbReference>
<evidence type="ECO:0000313" key="3">
    <source>
        <dbReference type="WBParaSite" id="NBR_0000510701-mRNA-1"/>
    </source>
</evidence>
<dbReference type="EMBL" id="UYSL01011338">
    <property type="protein sequence ID" value="VDL68698.1"/>
    <property type="molecule type" value="Genomic_DNA"/>
</dbReference>
<evidence type="ECO:0000313" key="2">
    <source>
        <dbReference type="Proteomes" id="UP000271162"/>
    </source>
</evidence>
<protein>
    <submittedName>
        <fullName evidence="3">Zinc finger protein 212</fullName>
    </submittedName>
</protein>
<accession>A0A0N4XRF5</accession>
<dbReference type="WBParaSite" id="NBR_0000510701-mRNA-1">
    <property type="protein sequence ID" value="NBR_0000510701-mRNA-1"/>
    <property type="gene ID" value="NBR_0000510701"/>
</dbReference>
<sequence>MDPSERRRGQDLQVVQDFQVNRDPAVQMALQDSLEWQVCLEQMQLTVLVLQELASWAVQELSPQLR</sequence>
<keyword evidence="2" id="KW-1185">Reference proteome</keyword>
<organism evidence="3">
    <name type="scientific">Nippostrongylus brasiliensis</name>
    <name type="common">Rat hookworm</name>
    <dbReference type="NCBI Taxonomy" id="27835"/>
    <lineage>
        <taxon>Eukaryota</taxon>
        <taxon>Metazoa</taxon>
        <taxon>Ecdysozoa</taxon>
        <taxon>Nematoda</taxon>
        <taxon>Chromadorea</taxon>
        <taxon>Rhabditida</taxon>
        <taxon>Rhabditina</taxon>
        <taxon>Rhabditomorpha</taxon>
        <taxon>Strongyloidea</taxon>
        <taxon>Heligmosomidae</taxon>
        <taxon>Nippostrongylus</taxon>
    </lineage>
</organism>
<gene>
    <name evidence="1" type="ORF">NBR_LOCUS5109</name>
</gene>
<evidence type="ECO:0000313" key="1">
    <source>
        <dbReference type="EMBL" id="VDL68698.1"/>
    </source>
</evidence>